<feature type="binding site" evidence="1">
    <location>
        <begin position="133"/>
        <end position="134"/>
    </location>
    <ligand>
        <name>S-adenosyl-L-methionine</name>
        <dbReference type="ChEBI" id="CHEBI:59789"/>
    </ligand>
</feature>
<dbReference type="InterPro" id="IPR029063">
    <property type="entry name" value="SAM-dependent_MTases_sf"/>
</dbReference>
<dbReference type="CDD" id="cd02440">
    <property type="entry name" value="AdoMet_MTases"/>
    <property type="match status" value="1"/>
</dbReference>
<dbReference type="Proteomes" id="UP000660708">
    <property type="component" value="Unassembled WGS sequence"/>
</dbReference>
<comment type="caution">
    <text evidence="2">The sequence shown here is derived from an EMBL/GenBank/DDBJ whole genome shotgun (WGS) entry which is preliminary data.</text>
</comment>
<sequence length="267" mass="29780">MGKAYTARVDNPWELSLYIHTPFEENRLYLDTLTKLFDLPALSLNESTFQLHYDELGLQLVKKDEPKLGAIRVDFVTGAVAHRRKFGGGKGQAIAKAVGLNKGVVPTVLDATAGLGRDAFVLASMGCKVVLHERNPIVAALLYDGLQRAYQDGEIGEWVQASMRLEFGSSHALLEQADWRPDVVYLDPMFPHRDKSAQVKKEMRVFQDLVGNDLDADALLPFALQLASKRVVVKRPDYAGFLDNTTPSMQIKTKKNRFDVYVNAAMK</sequence>
<organism evidence="2 3">
    <name type="scientific">Pseudoalteromonas peptidolytica F12-50-A1</name>
    <dbReference type="NCBI Taxonomy" id="1315280"/>
    <lineage>
        <taxon>Bacteria</taxon>
        <taxon>Pseudomonadati</taxon>
        <taxon>Pseudomonadota</taxon>
        <taxon>Gammaproteobacteria</taxon>
        <taxon>Alteromonadales</taxon>
        <taxon>Pseudoalteromonadaceae</taxon>
        <taxon>Pseudoalteromonas</taxon>
    </lineage>
</organism>
<gene>
    <name evidence="1 2" type="primary">rsmJ</name>
    <name evidence="2" type="ORF">PPEP_a2696</name>
</gene>
<evidence type="ECO:0000313" key="3">
    <source>
        <dbReference type="Proteomes" id="UP000660708"/>
    </source>
</evidence>
<dbReference type="EC" id="2.1.1.242" evidence="1"/>
<evidence type="ECO:0000256" key="1">
    <source>
        <dbReference type="HAMAP-Rule" id="MF_01523"/>
    </source>
</evidence>
<reference evidence="2 3" key="1">
    <citation type="submission" date="2015-06" db="EMBL/GenBank/DDBJ databases">
        <title>Genome sequence of Pseudoalteromonas peptidolytica.</title>
        <authorList>
            <person name="Xie B.-B."/>
            <person name="Rong J.-C."/>
            <person name="Qin Q.-L."/>
            <person name="Zhang Y.-Z."/>
        </authorList>
    </citation>
    <scope>NUCLEOTIDE SEQUENCE [LARGE SCALE GENOMIC DNA]</scope>
    <source>
        <strain evidence="2 3">F12-50-A1</strain>
    </source>
</reference>
<feature type="binding site" evidence="1">
    <location>
        <begin position="169"/>
        <end position="170"/>
    </location>
    <ligand>
        <name>S-adenosyl-L-methionine</name>
        <dbReference type="ChEBI" id="CHEBI:59789"/>
    </ligand>
</feature>
<keyword evidence="1 2" id="KW-0808">Transferase</keyword>
<comment type="catalytic activity">
    <reaction evidence="1">
        <text>guanosine(1516) in 16S rRNA + S-adenosyl-L-methionine = N(2)-methylguanosine(1516) in 16S rRNA + S-adenosyl-L-homocysteine + H(+)</text>
        <dbReference type="Rhea" id="RHEA:43220"/>
        <dbReference type="Rhea" id="RHEA-COMP:10412"/>
        <dbReference type="Rhea" id="RHEA-COMP:10413"/>
        <dbReference type="ChEBI" id="CHEBI:15378"/>
        <dbReference type="ChEBI" id="CHEBI:57856"/>
        <dbReference type="ChEBI" id="CHEBI:59789"/>
        <dbReference type="ChEBI" id="CHEBI:74269"/>
        <dbReference type="ChEBI" id="CHEBI:74481"/>
        <dbReference type="EC" id="2.1.1.242"/>
    </reaction>
</comment>
<keyword evidence="1 2" id="KW-0489">Methyltransferase</keyword>
<feature type="binding site" evidence="1">
    <location>
        <position position="187"/>
    </location>
    <ligand>
        <name>S-adenosyl-L-methionine</name>
        <dbReference type="ChEBI" id="CHEBI:59789"/>
    </ligand>
</feature>
<dbReference type="EMBL" id="AQHF01000018">
    <property type="protein sequence ID" value="MBE0344994.1"/>
    <property type="molecule type" value="Genomic_DNA"/>
</dbReference>
<dbReference type="Gene3D" id="3.40.1630.10">
    <property type="entry name" value="YhiQ-like domain"/>
    <property type="match status" value="1"/>
</dbReference>
<dbReference type="GO" id="GO:0005737">
    <property type="term" value="C:cytoplasm"/>
    <property type="evidence" value="ECO:0007669"/>
    <property type="project" value="UniProtKB-SubCell"/>
</dbReference>
<name>A0A8I0MSH8_9GAMM</name>
<keyword evidence="3" id="KW-1185">Reference proteome</keyword>
<feature type="binding site" evidence="1">
    <location>
        <begin position="117"/>
        <end position="118"/>
    </location>
    <ligand>
        <name>S-adenosyl-L-methionine</name>
        <dbReference type="ChEBI" id="CHEBI:59789"/>
    </ligand>
</feature>
<keyword evidence="1" id="KW-0949">S-adenosyl-L-methionine</keyword>
<dbReference type="PANTHER" id="PTHR36112:SF1">
    <property type="entry name" value="RIBOSOMAL RNA SMALL SUBUNIT METHYLTRANSFERASE J"/>
    <property type="match status" value="1"/>
</dbReference>
<comment type="function">
    <text evidence="1">Specifically methylates the guanosine in position 1516 of 16S rRNA.</text>
</comment>
<comment type="subcellular location">
    <subcellularLocation>
        <location evidence="1">Cytoplasm</location>
    </subcellularLocation>
</comment>
<dbReference type="InterPro" id="IPR007536">
    <property type="entry name" value="16SrRNA_methylTrfase_J"/>
</dbReference>
<dbReference type="PANTHER" id="PTHR36112">
    <property type="entry name" value="RIBOSOMAL RNA SMALL SUBUNIT METHYLTRANSFERASE J"/>
    <property type="match status" value="1"/>
</dbReference>
<dbReference type="HAMAP" id="MF_01523">
    <property type="entry name" value="16SrRNA_methyltr_J"/>
    <property type="match status" value="1"/>
</dbReference>
<dbReference type="GO" id="GO:0008990">
    <property type="term" value="F:rRNA (guanine-N2-)-methyltransferase activity"/>
    <property type="evidence" value="ECO:0007669"/>
    <property type="project" value="UniProtKB-UniRule"/>
</dbReference>
<dbReference type="SUPFAM" id="SSF53335">
    <property type="entry name" value="S-adenosyl-L-methionine-dependent methyltransferases"/>
    <property type="match status" value="1"/>
</dbReference>
<comment type="similarity">
    <text evidence="1">Belongs to the methyltransferase superfamily. RsmJ family.</text>
</comment>
<accession>A0A8I0MSH8</accession>
<protein>
    <recommendedName>
        <fullName evidence="1">Ribosomal RNA small subunit methyltransferase J</fullName>
        <ecNumber evidence="1">2.1.1.242</ecNumber>
    </recommendedName>
    <alternativeName>
        <fullName evidence="1">16S rRNA m2G1516 methyltransferase</fullName>
    </alternativeName>
    <alternativeName>
        <fullName evidence="1">rRNA (guanine-N(2)-)-methyltransferase</fullName>
    </alternativeName>
</protein>
<dbReference type="Pfam" id="PF04445">
    <property type="entry name" value="SAM_MT"/>
    <property type="match status" value="1"/>
</dbReference>
<keyword evidence="1" id="KW-0963">Cytoplasm</keyword>
<dbReference type="Gene3D" id="3.40.50.150">
    <property type="entry name" value="Vaccinia Virus protein VP39"/>
    <property type="match status" value="1"/>
</dbReference>
<evidence type="ECO:0000313" key="2">
    <source>
        <dbReference type="EMBL" id="MBE0344994.1"/>
    </source>
</evidence>
<proteinExistence type="inferred from homology"/>
<dbReference type="AlphaFoldDB" id="A0A8I0MSH8"/>
<keyword evidence="1" id="KW-0698">rRNA processing</keyword>